<accession>A0A1V4ISE7</accession>
<keyword evidence="1" id="KW-0862">Zinc</keyword>
<protein>
    <submittedName>
        <fullName evidence="5">23S rRNA (Guanine(745)-N(1))-methyltransferase</fullName>
        <ecNumber evidence="5">2.1.1.187</ecNumber>
    </submittedName>
</protein>
<dbReference type="STRING" id="1450648.CLORY_17560"/>
<dbReference type="InterPro" id="IPR029063">
    <property type="entry name" value="SAM-dependent_MTases_sf"/>
</dbReference>
<reference evidence="5 6" key="1">
    <citation type="submission" date="2017-03" db="EMBL/GenBank/DDBJ databases">
        <title>Genome sequence of Clostridium oryzae DSM 28571.</title>
        <authorList>
            <person name="Poehlein A."/>
            <person name="Daniel R."/>
        </authorList>
    </citation>
    <scope>NUCLEOTIDE SEQUENCE [LARGE SCALE GENOMIC DNA]</scope>
    <source>
        <strain evidence="5 6">DSM 28571</strain>
    </source>
</reference>
<feature type="binding site" evidence="1">
    <location>
        <position position="26"/>
    </location>
    <ligand>
        <name>Zn(2+)</name>
        <dbReference type="ChEBI" id="CHEBI:29105"/>
    </ligand>
</feature>
<organism evidence="5 6">
    <name type="scientific">Clostridium oryzae</name>
    <dbReference type="NCBI Taxonomy" id="1450648"/>
    <lineage>
        <taxon>Bacteria</taxon>
        <taxon>Bacillati</taxon>
        <taxon>Bacillota</taxon>
        <taxon>Clostridia</taxon>
        <taxon>Eubacteriales</taxon>
        <taxon>Clostridiaceae</taxon>
        <taxon>Clostridium</taxon>
    </lineage>
</organism>
<feature type="domain" description="23S rRNA (guanine(745)-N(1))-methyltransferase N-terminal" evidence="4">
    <location>
        <begin position="22"/>
        <end position="62"/>
    </location>
</feature>
<feature type="binding site" evidence="2">
    <location>
        <position position="206"/>
    </location>
    <ligand>
        <name>S-adenosyl-L-methionine</name>
        <dbReference type="ChEBI" id="CHEBI:59789"/>
    </ligand>
</feature>
<keyword evidence="5" id="KW-0489">Methyltransferase</keyword>
<keyword evidence="5" id="KW-0808">Transferase</keyword>
<dbReference type="EC" id="2.1.1.187" evidence="5"/>
<dbReference type="InterPro" id="IPR016718">
    <property type="entry name" value="rRNA_m1G-MeTrfase_A_prd"/>
</dbReference>
<dbReference type="GO" id="GO:0046872">
    <property type="term" value="F:metal ion binding"/>
    <property type="evidence" value="ECO:0007669"/>
    <property type="project" value="UniProtKB-KW"/>
</dbReference>
<evidence type="ECO:0000256" key="2">
    <source>
        <dbReference type="PIRSR" id="PIRSR018249-2"/>
    </source>
</evidence>
<evidence type="ECO:0000313" key="5">
    <source>
        <dbReference type="EMBL" id="OPJ62387.1"/>
    </source>
</evidence>
<dbReference type="Pfam" id="PF21302">
    <property type="entry name" value="Zn_ribbon_RlmA"/>
    <property type="match status" value="1"/>
</dbReference>
<keyword evidence="6" id="KW-1185">Reference proteome</keyword>
<name>A0A1V4ISE7_9CLOT</name>
<comment type="caution">
    <text evidence="5">The sequence shown here is derived from an EMBL/GenBank/DDBJ whole genome shotgun (WGS) entry which is preliminary data.</text>
</comment>
<dbReference type="SUPFAM" id="SSF53335">
    <property type="entry name" value="S-adenosyl-L-methionine-dependent methyltransferases"/>
    <property type="match status" value="1"/>
</dbReference>
<dbReference type="PIRSF" id="PIRSF018249">
    <property type="entry name" value="MyrA_prd"/>
    <property type="match status" value="1"/>
</dbReference>
<feature type="binding site" evidence="1">
    <location>
        <position position="40"/>
    </location>
    <ligand>
        <name>Zn(2+)</name>
        <dbReference type="ChEBI" id="CHEBI:29105"/>
    </ligand>
</feature>
<dbReference type="Gene3D" id="3.40.50.150">
    <property type="entry name" value="Vaccinia Virus protein VP39"/>
    <property type="match status" value="1"/>
</dbReference>
<dbReference type="AlphaFoldDB" id="A0A1V4ISE7"/>
<dbReference type="Pfam" id="PF13847">
    <property type="entry name" value="Methyltransf_31"/>
    <property type="match status" value="1"/>
</dbReference>
<gene>
    <name evidence="5" type="primary">rlmA</name>
    <name evidence="5" type="ORF">CLORY_17560</name>
</gene>
<feature type="binding site" evidence="1">
    <location>
        <position position="23"/>
    </location>
    <ligand>
        <name>Zn(2+)</name>
        <dbReference type="ChEBI" id="CHEBI:29105"/>
    </ligand>
</feature>
<dbReference type="RefSeq" id="WP_079423370.1">
    <property type="nucleotide sequence ID" value="NZ_MZGV01000015.1"/>
</dbReference>
<feature type="domain" description="Methyltransferase" evidence="3">
    <location>
        <begin position="102"/>
        <end position="198"/>
    </location>
</feature>
<proteinExistence type="predicted"/>
<feature type="binding site" evidence="1">
    <location>
        <position position="44"/>
    </location>
    <ligand>
        <name>Zn(2+)</name>
        <dbReference type="ChEBI" id="CHEBI:29105"/>
    </ligand>
</feature>
<dbReference type="EMBL" id="MZGV01000015">
    <property type="protein sequence ID" value="OPJ62387.1"/>
    <property type="molecule type" value="Genomic_DNA"/>
</dbReference>
<evidence type="ECO:0000259" key="4">
    <source>
        <dbReference type="Pfam" id="PF21302"/>
    </source>
</evidence>
<feature type="binding site" evidence="2">
    <location>
        <begin position="114"/>
        <end position="115"/>
    </location>
    <ligand>
        <name>S-adenosyl-L-methionine</name>
        <dbReference type="ChEBI" id="CHEBI:59789"/>
    </ligand>
</feature>
<sequence length="297" mass="34203">MDTEKKIDKAMKLINESIQLLRCPVCGKQILEVDNKTLHCFKGHCFDVSKKGYINLLNSTVKKEYSKELFEARNYICSIGFYRKLQEELVSLILHYIEKTDSQNIKIMDVGCGEGSHLKYIIDKLRLTDTKKVTGIGIDISKAGISVASREYKDILWCVADLAKGPFNKKSLAVILNILSPANYKEFKRLLIDDGIVIKVVPAENYLKELRENFYSDTKKAEYSNYKIVERLKENLEILYHENLTYSVEMSKQDLEKLISMTPLSWTADNEKIIKFLQKDIKAITVDLLIIVGKMKR</sequence>
<evidence type="ECO:0000313" key="6">
    <source>
        <dbReference type="Proteomes" id="UP000190080"/>
    </source>
</evidence>
<evidence type="ECO:0000259" key="3">
    <source>
        <dbReference type="Pfam" id="PF13847"/>
    </source>
</evidence>
<dbReference type="Proteomes" id="UP000190080">
    <property type="component" value="Unassembled WGS sequence"/>
</dbReference>
<dbReference type="InterPro" id="IPR025714">
    <property type="entry name" value="Methyltranfer_dom"/>
</dbReference>
<evidence type="ECO:0000256" key="1">
    <source>
        <dbReference type="PIRSR" id="PIRSR018249-1"/>
    </source>
</evidence>
<keyword evidence="1" id="KW-0479">Metal-binding</keyword>
<dbReference type="InterPro" id="IPR048647">
    <property type="entry name" value="RlmA_N"/>
</dbReference>
<dbReference type="GO" id="GO:0052911">
    <property type="term" value="F:23S rRNA (guanine(745)-N(1))-methyltransferase activity"/>
    <property type="evidence" value="ECO:0007669"/>
    <property type="project" value="UniProtKB-EC"/>
</dbReference>
<feature type="binding site" evidence="2">
    <location>
        <position position="82"/>
    </location>
    <ligand>
        <name>S-adenosyl-L-methionine</name>
        <dbReference type="ChEBI" id="CHEBI:59789"/>
    </ligand>
</feature>
<keyword evidence="2" id="KW-0949">S-adenosyl-L-methionine</keyword>